<dbReference type="InterPro" id="IPR054208">
    <property type="entry name" value="DUF6914"/>
</dbReference>
<dbReference type="GeneID" id="80893338"/>
<dbReference type="KEGG" id="amus:LMH87_006179"/>
<gene>
    <name evidence="1" type="ORF">LMH87_006179</name>
</gene>
<comment type="caution">
    <text evidence="1">The sequence shown here is derived from an EMBL/GenBank/DDBJ whole genome shotgun (WGS) entry which is preliminary data.</text>
</comment>
<dbReference type="EMBL" id="JAJHUN010000001">
    <property type="protein sequence ID" value="KAJ4164507.1"/>
    <property type="molecule type" value="Genomic_DNA"/>
</dbReference>
<dbReference type="RefSeq" id="XP_056059422.1">
    <property type="nucleotide sequence ID" value="XM_056204024.1"/>
</dbReference>
<evidence type="ECO:0000313" key="1">
    <source>
        <dbReference type="EMBL" id="KAJ4164507.1"/>
    </source>
</evidence>
<sequence length="160" mass="18605">MVSNKNRLYVALYPSGVANNDERKYHWGFIIGPKNESKEEVRGLRCNVRNYPLRGWTYEETKLQNVKSTNNLLARIRVAKIEDEKRLLEILRETPLVQDDPEFRCRTWMADVLSRIANSESFRSWNLRAGLEQDRAKGETLRGEEGCIREILGGRPGIRV</sequence>
<dbReference type="AlphaFoldDB" id="A0A9W8QQM5"/>
<dbReference type="Proteomes" id="UP001144673">
    <property type="component" value="Chromosome 1"/>
</dbReference>
<proteinExistence type="predicted"/>
<evidence type="ECO:0000313" key="2">
    <source>
        <dbReference type="Proteomes" id="UP001144673"/>
    </source>
</evidence>
<reference evidence="1" key="1">
    <citation type="journal article" date="2023" name="Access Microbiol">
        <title>De-novo genome assembly for Akanthomyces muscarius, a biocontrol agent of insect agricultural pests.</title>
        <authorList>
            <person name="Erdos Z."/>
            <person name="Studholme D.J."/>
            <person name="Raymond B."/>
            <person name="Sharma M."/>
        </authorList>
    </citation>
    <scope>NUCLEOTIDE SEQUENCE</scope>
    <source>
        <strain evidence="1">Ve6</strain>
    </source>
</reference>
<protein>
    <submittedName>
        <fullName evidence="1">Uncharacterized protein</fullName>
    </submittedName>
</protein>
<organism evidence="1 2">
    <name type="scientific">Akanthomyces muscarius</name>
    <name type="common">Entomopathogenic fungus</name>
    <name type="synonym">Lecanicillium muscarium</name>
    <dbReference type="NCBI Taxonomy" id="2231603"/>
    <lineage>
        <taxon>Eukaryota</taxon>
        <taxon>Fungi</taxon>
        <taxon>Dikarya</taxon>
        <taxon>Ascomycota</taxon>
        <taxon>Pezizomycotina</taxon>
        <taxon>Sordariomycetes</taxon>
        <taxon>Hypocreomycetidae</taxon>
        <taxon>Hypocreales</taxon>
        <taxon>Cordycipitaceae</taxon>
        <taxon>Akanthomyces</taxon>
    </lineage>
</organism>
<keyword evidence="2" id="KW-1185">Reference proteome</keyword>
<name>A0A9W8QQM5_AKAMU</name>
<accession>A0A9W8QQM5</accession>
<dbReference type="Pfam" id="PF21858">
    <property type="entry name" value="DUF6914"/>
    <property type="match status" value="1"/>
</dbReference>